<dbReference type="OrthoDB" id="9803192at2"/>
<proteinExistence type="predicted"/>
<dbReference type="Gene3D" id="1.10.1060.10">
    <property type="entry name" value="Alpha-helical ferredoxin"/>
    <property type="match status" value="1"/>
</dbReference>
<dbReference type="InterPro" id="IPR009051">
    <property type="entry name" value="Helical_ferredxn"/>
</dbReference>
<dbReference type="InterPro" id="IPR017896">
    <property type="entry name" value="4Fe4S_Fe-S-bd"/>
</dbReference>
<feature type="domain" description="4Fe-4S ferredoxin-type" evidence="5">
    <location>
        <begin position="37"/>
        <end position="70"/>
    </location>
</feature>
<evidence type="ECO:0000313" key="6">
    <source>
        <dbReference type="EMBL" id="SFP23838.1"/>
    </source>
</evidence>
<dbReference type="NCBIfam" id="TIGR01317">
    <property type="entry name" value="GOGAT_sm_gam"/>
    <property type="match status" value="1"/>
</dbReference>
<dbReference type="Pfam" id="PF14691">
    <property type="entry name" value="Fer4_20"/>
    <property type="match status" value="1"/>
</dbReference>
<evidence type="ECO:0000259" key="5">
    <source>
        <dbReference type="PROSITE" id="PS51379"/>
    </source>
</evidence>
<dbReference type="SUPFAM" id="SSF46548">
    <property type="entry name" value="alpha-helical ferredoxin"/>
    <property type="match status" value="1"/>
</dbReference>
<dbReference type="PRINTS" id="PR00419">
    <property type="entry name" value="ADXRDTASE"/>
</dbReference>
<dbReference type="PROSITE" id="PS51379">
    <property type="entry name" value="4FE4S_FER_2"/>
    <property type="match status" value="1"/>
</dbReference>
<dbReference type="EMBL" id="FOXF01000010">
    <property type="protein sequence ID" value="SFP23838.1"/>
    <property type="molecule type" value="Genomic_DNA"/>
</dbReference>
<name>A0A662ZG30_9GAMM</name>
<reference evidence="6 7" key="1">
    <citation type="submission" date="2016-10" db="EMBL/GenBank/DDBJ databases">
        <authorList>
            <person name="Varghese N."/>
            <person name="Submissions S."/>
        </authorList>
    </citation>
    <scope>NUCLEOTIDE SEQUENCE [LARGE SCALE GENOMIC DNA]</scope>
    <source>
        <strain evidence="6 7">DSM 1361</strain>
    </source>
</reference>
<dbReference type="GO" id="GO:0051536">
    <property type="term" value="F:iron-sulfur cluster binding"/>
    <property type="evidence" value="ECO:0007669"/>
    <property type="project" value="InterPro"/>
</dbReference>
<evidence type="ECO:0000256" key="3">
    <source>
        <dbReference type="ARBA" id="ARBA00023164"/>
    </source>
</evidence>
<organism evidence="6 7">
    <name type="scientific">Ruminobacter amylophilus</name>
    <dbReference type="NCBI Taxonomy" id="867"/>
    <lineage>
        <taxon>Bacteria</taxon>
        <taxon>Pseudomonadati</taxon>
        <taxon>Pseudomonadota</taxon>
        <taxon>Gammaproteobacteria</taxon>
        <taxon>Aeromonadales</taxon>
        <taxon>Succinivibrionaceae</taxon>
        <taxon>Ruminobacter</taxon>
    </lineage>
</organism>
<comment type="pathway">
    <text evidence="4">Amino-acid biosynthesis.</text>
</comment>
<protein>
    <submittedName>
        <fullName evidence="6">Glutamate synthase (NADPH/NADH) small chain</fullName>
    </submittedName>
</protein>
<dbReference type="GO" id="GO:0016639">
    <property type="term" value="F:oxidoreductase activity, acting on the CH-NH2 group of donors, NAD or NADP as acceptor"/>
    <property type="evidence" value="ECO:0007669"/>
    <property type="project" value="InterPro"/>
</dbReference>
<dbReference type="AlphaFoldDB" id="A0A662ZG30"/>
<dbReference type="InterPro" id="IPR028261">
    <property type="entry name" value="DPD_II"/>
</dbReference>
<dbReference type="Proteomes" id="UP000243745">
    <property type="component" value="Unassembled WGS sequence"/>
</dbReference>
<keyword evidence="1" id="KW-0028">Amino-acid biosynthesis</keyword>
<dbReference type="InterPro" id="IPR023753">
    <property type="entry name" value="FAD/NAD-binding_dom"/>
</dbReference>
<dbReference type="InterPro" id="IPR006005">
    <property type="entry name" value="Glut_synth_ssu1"/>
</dbReference>
<keyword evidence="3" id="KW-0314">Glutamate biosynthesis</keyword>
<evidence type="ECO:0000256" key="1">
    <source>
        <dbReference type="ARBA" id="ARBA00022605"/>
    </source>
</evidence>
<accession>A0A662ZG30</accession>
<evidence type="ECO:0000256" key="2">
    <source>
        <dbReference type="ARBA" id="ARBA00023002"/>
    </source>
</evidence>
<evidence type="ECO:0000313" key="7">
    <source>
        <dbReference type="Proteomes" id="UP000243745"/>
    </source>
</evidence>
<keyword evidence="2" id="KW-0560">Oxidoreductase</keyword>
<dbReference type="InterPro" id="IPR036188">
    <property type="entry name" value="FAD/NAD-bd_sf"/>
</dbReference>
<dbReference type="Gene3D" id="3.40.50.720">
    <property type="entry name" value="NAD(P)-binding Rossmann-like Domain"/>
    <property type="match status" value="1"/>
</dbReference>
<dbReference type="PANTHER" id="PTHR43100:SF1">
    <property type="entry name" value="GLUTAMATE SYNTHASE [NADPH] SMALL CHAIN"/>
    <property type="match status" value="1"/>
</dbReference>
<dbReference type="SUPFAM" id="SSF51971">
    <property type="entry name" value="Nucleotide-binding domain"/>
    <property type="match status" value="2"/>
</dbReference>
<dbReference type="GO" id="GO:0006537">
    <property type="term" value="P:glutamate biosynthetic process"/>
    <property type="evidence" value="ECO:0007669"/>
    <property type="project" value="UniProtKB-KW"/>
</dbReference>
<dbReference type="Gene3D" id="3.50.50.60">
    <property type="entry name" value="FAD/NAD(P)-binding domain"/>
    <property type="match status" value="1"/>
</dbReference>
<dbReference type="Pfam" id="PF07992">
    <property type="entry name" value="Pyr_redox_2"/>
    <property type="match status" value="1"/>
</dbReference>
<keyword evidence="7" id="KW-1185">Reference proteome</keyword>
<gene>
    <name evidence="6" type="ORF">SAMN02910344_00829</name>
</gene>
<dbReference type="InterPro" id="IPR051394">
    <property type="entry name" value="Glutamate_Synthase"/>
</dbReference>
<dbReference type="RefSeq" id="WP_093141195.1">
    <property type="nucleotide sequence ID" value="NZ_FOXF01000010.1"/>
</dbReference>
<dbReference type="PANTHER" id="PTHR43100">
    <property type="entry name" value="GLUTAMATE SYNTHASE [NADPH] SMALL CHAIN"/>
    <property type="match status" value="1"/>
</dbReference>
<evidence type="ECO:0000256" key="4">
    <source>
        <dbReference type="ARBA" id="ARBA00029440"/>
    </source>
</evidence>
<sequence>MGKPTGFMEYARINDKHLSVAERVKNFNEFTPCLTDDEATIQAARCMDCGVPFCNNKCPVHNNIPDFNDLVYRGDYQTAIKVLHSTSSFPEFTGRVCPALCEAACSVGICGRTVGTAEDTTSVGIRSIERKIIDYAWEHGYVKPQIPTVKTGKKVAVIGSGPSGLACAQQLARAGHDVTVFEKNDHIGGLLRFGIPDFKLPKSLIDRRMDQMEAEGITFRTSTLVADTDKLPHGVRCDATAVVSPKELMDNFDAIALCGGSETPRDLKAPGRELGNIHFALEYLIGQNKEVNGGGKNPINVKGKHVVVIGGGDTGADCVGTANRQGAASVTQIEVMPKPPVEYDVLATWPEWPRIFRTYTSHEEGCERLYSLNTNEFIGKDGKVTALKVSECEFKAGKLVNKEGTEHELKADYVFLAMGFVHPLDAVLDGFGVARDARGNAAAVPDPDVESGFMTSVPKVFAAGDMRSGQSLVVRAMSEGRRCARAVDKYLMGMSLLPAC</sequence>